<evidence type="ECO:0000256" key="5">
    <source>
        <dbReference type="ARBA" id="ARBA00022692"/>
    </source>
</evidence>
<feature type="transmembrane region" description="Helical" evidence="8">
    <location>
        <begin position="400"/>
        <end position="420"/>
    </location>
</feature>
<feature type="transmembrane region" description="Helical" evidence="8">
    <location>
        <begin position="159"/>
        <end position="176"/>
    </location>
</feature>
<evidence type="ECO:0000256" key="3">
    <source>
        <dbReference type="ARBA" id="ARBA00022676"/>
    </source>
</evidence>
<evidence type="ECO:0000256" key="2">
    <source>
        <dbReference type="ARBA" id="ARBA00022475"/>
    </source>
</evidence>
<evidence type="ECO:0000313" key="10">
    <source>
        <dbReference type="Proteomes" id="UP000233256"/>
    </source>
</evidence>
<name>A0A2N1PK85_9BACT</name>
<evidence type="ECO:0000313" key="9">
    <source>
        <dbReference type="EMBL" id="PKK88763.1"/>
    </source>
</evidence>
<dbReference type="EMBL" id="PGXC01000035">
    <property type="protein sequence ID" value="PKK88763.1"/>
    <property type="molecule type" value="Genomic_DNA"/>
</dbReference>
<comment type="caution">
    <text evidence="9">The sequence shown here is derived from an EMBL/GenBank/DDBJ whole genome shotgun (WGS) entry which is preliminary data.</text>
</comment>
<feature type="transmembrane region" description="Helical" evidence="8">
    <location>
        <begin position="246"/>
        <end position="266"/>
    </location>
</feature>
<keyword evidence="6 8" id="KW-1133">Transmembrane helix</keyword>
<proteinExistence type="predicted"/>
<keyword evidence="2" id="KW-1003">Cell membrane</keyword>
<comment type="subcellular location">
    <subcellularLocation>
        <location evidence="1">Cell membrane</location>
        <topology evidence="1">Multi-pass membrane protein</topology>
    </subcellularLocation>
</comment>
<feature type="transmembrane region" description="Helical" evidence="8">
    <location>
        <begin position="204"/>
        <end position="234"/>
    </location>
</feature>
<gene>
    <name evidence="9" type="ORF">CVV64_17330</name>
</gene>
<feature type="transmembrane region" description="Helical" evidence="8">
    <location>
        <begin position="335"/>
        <end position="352"/>
    </location>
</feature>
<accession>A0A2N1PK85</accession>
<feature type="transmembrane region" description="Helical" evidence="8">
    <location>
        <begin position="128"/>
        <end position="147"/>
    </location>
</feature>
<dbReference type="InterPro" id="IPR050297">
    <property type="entry name" value="LipidA_mod_glycosyltrf_83"/>
</dbReference>
<dbReference type="GO" id="GO:0009103">
    <property type="term" value="P:lipopolysaccharide biosynthetic process"/>
    <property type="evidence" value="ECO:0007669"/>
    <property type="project" value="UniProtKB-ARBA"/>
</dbReference>
<dbReference type="GO" id="GO:0016763">
    <property type="term" value="F:pentosyltransferase activity"/>
    <property type="evidence" value="ECO:0007669"/>
    <property type="project" value="TreeGrafter"/>
</dbReference>
<protein>
    <recommendedName>
        <fullName evidence="11">Glycosyltransferase RgtA/B/C/D-like domain-containing protein</fullName>
    </recommendedName>
</protein>
<evidence type="ECO:0008006" key="11">
    <source>
        <dbReference type="Google" id="ProtNLM"/>
    </source>
</evidence>
<feature type="transmembrane region" description="Helical" evidence="8">
    <location>
        <begin position="358"/>
        <end position="380"/>
    </location>
</feature>
<dbReference type="Proteomes" id="UP000233256">
    <property type="component" value="Unassembled WGS sequence"/>
</dbReference>
<evidence type="ECO:0000256" key="4">
    <source>
        <dbReference type="ARBA" id="ARBA00022679"/>
    </source>
</evidence>
<dbReference type="AlphaFoldDB" id="A0A2N1PK85"/>
<dbReference type="PANTHER" id="PTHR33908">
    <property type="entry name" value="MANNOSYLTRANSFERASE YKCB-RELATED"/>
    <property type="match status" value="1"/>
</dbReference>
<feature type="transmembrane region" description="Helical" evidence="8">
    <location>
        <begin position="311"/>
        <end position="328"/>
    </location>
</feature>
<reference evidence="9 10" key="1">
    <citation type="journal article" date="2017" name="ISME J.">
        <title>Potential for microbial H2 and metal transformations associated with novel bacteria and archaea in deep terrestrial subsurface sediments.</title>
        <authorList>
            <person name="Hernsdorf A.W."/>
            <person name="Amano Y."/>
            <person name="Miyakawa K."/>
            <person name="Ise K."/>
            <person name="Suzuki Y."/>
            <person name="Anantharaman K."/>
            <person name="Probst A."/>
            <person name="Burstein D."/>
            <person name="Thomas B.C."/>
            <person name="Banfield J.F."/>
        </authorList>
    </citation>
    <scope>NUCLEOTIDE SEQUENCE [LARGE SCALE GENOMIC DNA]</scope>
    <source>
        <strain evidence="9">HGW-Wallbacteria-1</strain>
    </source>
</reference>
<evidence type="ECO:0000256" key="8">
    <source>
        <dbReference type="SAM" id="Phobius"/>
    </source>
</evidence>
<keyword evidence="4" id="KW-0808">Transferase</keyword>
<feature type="transmembrane region" description="Helical" evidence="8">
    <location>
        <begin position="15"/>
        <end position="34"/>
    </location>
</feature>
<evidence type="ECO:0000256" key="6">
    <source>
        <dbReference type="ARBA" id="ARBA00022989"/>
    </source>
</evidence>
<evidence type="ECO:0000256" key="7">
    <source>
        <dbReference type="ARBA" id="ARBA00023136"/>
    </source>
</evidence>
<dbReference type="PANTHER" id="PTHR33908:SF11">
    <property type="entry name" value="MEMBRANE PROTEIN"/>
    <property type="match status" value="1"/>
</dbReference>
<evidence type="ECO:0000256" key="1">
    <source>
        <dbReference type="ARBA" id="ARBA00004651"/>
    </source>
</evidence>
<feature type="transmembrane region" description="Helical" evidence="8">
    <location>
        <begin position="102"/>
        <end position="122"/>
    </location>
</feature>
<dbReference type="GO" id="GO:0005886">
    <property type="term" value="C:plasma membrane"/>
    <property type="evidence" value="ECO:0007669"/>
    <property type="project" value="UniProtKB-SubCell"/>
</dbReference>
<keyword evidence="7 8" id="KW-0472">Membrane</keyword>
<keyword evidence="5 8" id="KW-0812">Transmembrane</keyword>
<sequence length="553" mass="61133">MSSSLSGGGYSRGRFCWWVVLLLIFLLAGAFRFVNLGKYPAWYGDECVELLLARDFASGRMAWDAWEYRTMMPPYSFSPPFYVQGAALFLKLTGAPPDDQLLYYRGYTSIMATAAVPAIAWLGRLAAGPWTGLAAALVYAVHPVAIAHGRYGFRHNQSMLFNLLFLIFALLAAGYARHGEQDAREHDAHSAGGAGDAAGSSRKWILLAALACGLSFFATYRSYVTVLAMLLLIISHFRATKDVKGCLGALLIMGGPGFIMYLPFIARDGTAFFGNMASDLWNNVASPASHLFPARSFSQRILEVNGGFLDLVSYDLITLMGFIGLLLIRNARAARVLFLFLLVALLTIVDRQTSLRSFFYPAIIIAPLFSLGTAVVLLRLGRAAAQIIKPWGVRPAVFRLSPLLLAAIIAIVPAIAQITGKMRMPLSHLSTVDTDNARKAAVWINERVTDEDVVIAAPTLSWLLRGKRANLLQSFAYVSEKCPPFFFQPMPRARFFFKPDLASARILVISEIDEAFTLRMPGVRDYMNRSLANGDFELARIMGEYRIYVKNRK</sequence>
<keyword evidence="3" id="KW-0328">Glycosyltransferase</keyword>
<organism evidence="9 10">
    <name type="scientific">Candidatus Wallbacteria bacterium HGW-Wallbacteria-1</name>
    <dbReference type="NCBI Taxonomy" id="2013854"/>
    <lineage>
        <taxon>Bacteria</taxon>
        <taxon>Candidatus Walliibacteriota</taxon>
    </lineage>
</organism>